<dbReference type="HOGENOM" id="CLU_016455_2_2_9"/>
<evidence type="ECO:0000313" key="5">
    <source>
        <dbReference type="Proteomes" id="UP000001383"/>
    </source>
</evidence>
<dbReference type="STRING" id="458233.MCCL_1804"/>
<dbReference type="Gene3D" id="3.40.630.190">
    <property type="entry name" value="LCP protein"/>
    <property type="match status" value="1"/>
</dbReference>
<gene>
    <name evidence="4" type="ordered locus">MCCL_1804</name>
</gene>
<protein>
    <recommendedName>
        <fullName evidence="3">Cell envelope-related transcriptional attenuator domain-containing protein</fullName>
    </recommendedName>
</protein>
<organism evidence="4 5">
    <name type="scientific">Macrococcus caseolyticus (strain JCSC5402)</name>
    <name type="common">Macrococcoides caseolyticum</name>
    <dbReference type="NCBI Taxonomy" id="458233"/>
    <lineage>
        <taxon>Bacteria</taxon>
        <taxon>Bacillati</taxon>
        <taxon>Bacillota</taxon>
        <taxon>Bacilli</taxon>
        <taxon>Bacillales</taxon>
        <taxon>Staphylococcaceae</taxon>
        <taxon>Macrococcoides</taxon>
    </lineage>
</organism>
<proteinExistence type="inferred from homology"/>
<dbReference type="GeneID" id="61130183"/>
<dbReference type="InterPro" id="IPR050922">
    <property type="entry name" value="LytR/CpsA/Psr_CW_biosynth"/>
</dbReference>
<reference evidence="4 5" key="1">
    <citation type="journal article" date="2009" name="J. Bacteriol.">
        <title>Complete genome sequence of Macrococcus caseolyticus strain JCSCS5402, reflecting the ancestral genome of the human-pathogenic staphylococci.</title>
        <authorList>
            <person name="Baba T."/>
            <person name="Kuwahara-Arai K."/>
            <person name="Uchiyama I."/>
            <person name="Takeuchi F."/>
            <person name="Ito T."/>
            <person name="Hiramatsu K."/>
        </authorList>
    </citation>
    <scope>NUCLEOTIDE SEQUENCE [LARGE SCALE GENOMIC DNA]</scope>
    <source>
        <strain evidence="4 5">JCSC5402</strain>
    </source>
</reference>
<accession>B9E8J3</accession>
<dbReference type="AlphaFoldDB" id="B9E8J3"/>
<evidence type="ECO:0000256" key="1">
    <source>
        <dbReference type="ARBA" id="ARBA00006068"/>
    </source>
</evidence>
<evidence type="ECO:0000256" key="2">
    <source>
        <dbReference type="SAM" id="Phobius"/>
    </source>
</evidence>
<dbReference type="OrthoDB" id="27330at2"/>
<dbReference type="eggNOG" id="COG1316">
    <property type="taxonomic scope" value="Bacteria"/>
</dbReference>
<keyword evidence="2" id="KW-0812">Transmembrane</keyword>
<dbReference type="KEGG" id="mcl:MCCL_1804"/>
<comment type="similarity">
    <text evidence="1">Belongs to the LytR/CpsA/Psr (LCP) family.</text>
</comment>
<dbReference type="PANTHER" id="PTHR33392">
    <property type="entry name" value="POLYISOPRENYL-TEICHOIC ACID--PEPTIDOGLYCAN TEICHOIC ACID TRANSFERASE TAGU"/>
    <property type="match status" value="1"/>
</dbReference>
<feature type="domain" description="Cell envelope-related transcriptional attenuator" evidence="3">
    <location>
        <begin position="93"/>
        <end position="238"/>
    </location>
</feature>
<dbReference type="EMBL" id="AP009484">
    <property type="protein sequence ID" value="BAH18511.1"/>
    <property type="molecule type" value="Genomic_DNA"/>
</dbReference>
<dbReference type="InterPro" id="IPR004474">
    <property type="entry name" value="LytR_CpsA_psr"/>
</dbReference>
<feature type="transmembrane region" description="Helical" evidence="2">
    <location>
        <begin position="12"/>
        <end position="33"/>
    </location>
</feature>
<dbReference type="PANTHER" id="PTHR33392:SF6">
    <property type="entry name" value="POLYISOPRENYL-TEICHOIC ACID--PEPTIDOGLYCAN TEICHOIC ACID TRANSFERASE TAGU"/>
    <property type="match status" value="1"/>
</dbReference>
<dbReference type="RefSeq" id="WP_015912303.1">
    <property type="nucleotide sequence ID" value="NC_011999.1"/>
</dbReference>
<dbReference type="Pfam" id="PF03816">
    <property type="entry name" value="LytR_cpsA_psr"/>
    <property type="match status" value="1"/>
</dbReference>
<keyword evidence="2" id="KW-1133">Transmembrane helix</keyword>
<sequence>MEKRRKRRKRRLGCLSIFLIVFVLMLLIAAWFVGGSYFKVKQTAEHIQHKIDGRDKSELRSDKVDISNKDAISVALFGVDSNQQRLATGDAGRSDSIILMSINPKTNKSQMVSIPRDTYSEMVGKGTNEKIAHAYAYGGAKMAVASVERLMNVPIDYYATINMDGMHEMVDKVGGINVVSNSTFSYDGFNFVKGQEIHLDGDGAMAFIRSRKQEGAGGDFGRQERQQLVIQALATKVLSVDSVTKLDSLLKSIEGNVVTDLSFDDLKGLATGYNGAVRNVKKVQLQGDGAILEDGLWYFIPNESLKSDVREQYMKNLGL</sequence>
<evidence type="ECO:0000313" key="4">
    <source>
        <dbReference type="EMBL" id="BAH18511.1"/>
    </source>
</evidence>
<dbReference type="NCBIfam" id="TIGR00350">
    <property type="entry name" value="lytR_cpsA_psr"/>
    <property type="match status" value="1"/>
</dbReference>
<keyword evidence="2" id="KW-0472">Membrane</keyword>
<dbReference type="Proteomes" id="UP000001383">
    <property type="component" value="Chromosome"/>
</dbReference>
<name>B9E8J3_MACCJ</name>
<evidence type="ECO:0000259" key="3">
    <source>
        <dbReference type="Pfam" id="PF03816"/>
    </source>
</evidence>